<dbReference type="Proteomes" id="UP000717996">
    <property type="component" value="Unassembled WGS sequence"/>
</dbReference>
<organism evidence="1 2">
    <name type="scientific">Rhizopus oryzae</name>
    <name type="common">Mucormycosis agent</name>
    <name type="synonym">Rhizopus arrhizus var. delemar</name>
    <dbReference type="NCBI Taxonomy" id="64495"/>
    <lineage>
        <taxon>Eukaryota</taxon>
        <taxon>Fungi</taxon>
        <taxon>Fungi incertae sedis</taxon>
        <taxon>Mucoromycota</taxon>
        <taxon>Mucoromycotina</taxon>
        <taxon>Mucoromycetes</taxon>
        <taxon>Mucorales</taxon>
        <taxon>Mucorineae</taxon>
        <taxon>Rhizopodaceae</taxon>
        <taxon>Rhizopus</taxon>
    </lineage>
</organism>
<sequence>MVHRSIPPPQWLYFLQCHFQNVMTDLRSLETATFRRGATTHSTIDYIYLSLDMSINYVAADVEFLNPEWTDHALLQVTLKADLLFDTGPGLWRANPVYSDSQNCPNVL</sequence>
<evidence type="ECO:0008006" key="3">
    <source>
        <dbReference type="Google" id="ProtNLM"/>
    </source>
</evidence>
<evidence type="ECO:0000313" key="1">
    <source>
        <dbReference type="EMBL" id="KAG1530586.1"/>
    </source>
</evidence>
<reference evidence="1" key="1">
    <citation type="journal article" date="2020" name="Microb. Genom.">
        <title>Genetic diversity of clinical and environmental Mucorales isolates obtained from an investigation of mucormycosis cases among solid organ transplant recipients.</title>
        <authorList>
            <person name="Nguyen M.H."/>
            <person name="Kaul D."/>
            <person name="Muto C."/>
            <person name="Cheng S.J."/>
            <person name="Richter R.A."/>
            <person name="Bruno V.M."/>
            <person name="Liu G."/>
            <person name="Beyhan S."/>
            <person name="Sundermann A.J."/>
            <person name="Mounaud S."/>
            <person name="Pasculle A.W."/>
            <person name="Nierman W.C."/>
            <person name="Driscoll E."/>
            <person name="Cumbie R."/>
            <person name="Clancy C.J."/>
            <person name="Dupont C.L."/>
        </authorList>
    </citation>
    <scope>NUCLEOTIDE SEQUENCE</scope>
    <source>
        <strain evidence="1">GL16</strain>
    </source>
</reference>
<protein>
    <recommendedName>
        <fullName evidence="3">Endonuclease/exonuclease/phosphatase domain-containing protein</fullName>
    </recommendedName>
</protein>
<gene>
    <name evidence="1" type="ORF">G6F51_013793</name>
</gene>
<proteinExistence type="predicted"/>
<dbReference type="EMBL" id="JAANIT010006464">
    <property type="protein sequence ID" value="KAG1530586.1"/>
    <property type="molecule type" value="Genomic_DNA"/>
</dbReference>
<evidence type="ECO:0000313" key="2">
    <source>
        <dbReference type="Proteomes" id="UP000717996"/>
    </source>
</evidence>
<dbReference type="AlphaFoldDB" id="A0A9P6XQM4"/>
<accession>A0A9P6XQM4</accession>
<dbReference type="OrthoDB" id="2203711at2759"/>
<name>A0A9P6XQM4_RHIOR</name>
<comment type="caution">
    <text evidence="1">The sequence shown here is derived from an EMBL/GenBank/DDBJ whole genome shotgun (WGS) entry which is preliminary data.</text>
</comment>